<keyword evidence="2" id="KW-1185">Reference proteome</keyword>
<evidence type="ECO:0000313" key="1">
    <source>
        <dbReference type="EMBL" id="GAA1753812.1"/>
    </source>
</evidence>
<accession>A0ABP4WFQ0</accession>
<dbReference type="Gene3D" id="3.40.50.150">
    <property type="entry name" value="Vaccinia Virus protein VP39"/>
    <property type="match status" value="1"/>
</dbReference>
<gene>
    <name evidence="1" type="ORF">GCM10009810_12090</name>
</gene>
<proteinExistence type="predicted"/>
<comment type="caution">
    <text evidence="1">The sequence shown here is derived from an EMBL/GenBank/DDBJ whole genome shotgun (WGS) entry which is preliminary data.</text>
</comment>
<organism evidence="1 2">
    <name type="scientific">Nostocoides vanveenii</name>
    <dbReference type="NCBI Taxonomy" id="330835"/>
    <lineage>
        <taxon>Bacteria</taxon>
        <taxon>Bacillati</taxon>
        <taxon>Actinomycetota</taxon>
        <taxon>Actinomycetes</taxon>
        <taxon>Micrococcales</taxon>
        <taxon>Intrasporangiaceae</taxon>
        <taxon>Nostocoides</taxon>
    </lineage>
</organism>
<name>A0ABP4WFQ0_9MICO</name>
<dbReference type="InterPro" id="IPR029063">
    <property type="entry name" value="SAM-dependent_MTases_sf"/>
</dbReference>
<reference evidence="2" key="1">
    <citation type="journal article" date="2019" name="Int. J. Syst. Evol. Microbiol.">
        <title>The Global Catalogue of Microorganisms (GCM) 10K type strain sequencing project: providing services to taxonomists for standard genome sequencing and annotation.</title>
        <authorList>
            <consortium name="The Broad Institute Genomics Platform"/>
            <consortium name="The Broad Institute Genome Sequencing Center for Infectious Disease"/>
            <person name="Wu L."/>
            <person name="Ma J."/>
        </authorList>
    </citation>
    <scope>NUCLEOTIDE SEQUENCE [LARGE SCALE GENOMIC DNA]</scope>
    <source>
        <strain evidence="2">JCM 15591</strain>
    </source>
</reference>
<dbReference type="RefSeq" id="WP_344063547.1">
    <property type="nucleotide sequence ID" value="NZ_BAAAPN010000032.1"/>
</dbReference>
<protein>
    <recommendedName>
        <fullName evidence="3">Type III restriction system methylase</fullName>
    </recommendedName>
</protein>
<dbReference type="Proteomes" id="UP001501475">
    <property type="component" value="Unassembled WGS sequence"/>
</dbReference>
<dbReference type="SUPFAM" id="SSF53335">
    <property type="entry name" value="S-adenosyl-L-methionine-dependent methyltransferases"/>
    <property type="match status" value="1"/>
</dbReference>
<sequence>MSSRAHTLGEVFTADREVTAMLDLIPGITSDLDATLLEPSCGTGNFLVEALRRKLAPHVPTGEYTVLRALASLSGIDIDRSNVETTRTRMLETAQAAIRGGNPSHAFLRAADAILSSQIVCGDFLAPHQVVLARHSPGPKQAFTRSWWRLTDTAPYAIDPPVSYRDLAVL</sequence>
<dbReference type="EMBL" id="BAAAPN010000032">
    <property type="protein sequence ID" value="GAA1753812.1"/>
    <property type="molecule type" value="Genomic_DNA"/>
</dbReference>
<evidence type="ECO:0008006" key="3">
    <source>
        <dbReference type="Google" id="ProtNLM"/>
    </source>
</evidence>
<evidence type="ECO:0000313" key="2">
    <source>
        <dbReference type="Proteomes" id="UP001501475"/>
    </source>
</evidence>